<name>A0A438C0T3_VITVI</name>
<reference evidence="2 3" key="1">
    <citation type="journal article" date="2018" name="PLoS Genet.">
        <title>Population sequencing reveals clonal diversity and ancestral inbreeding in the grapevine cultivar Chardonnay.</title>
        <authorList>
            <person name="Roach M.J."/>
            <person name="Johnson D.L."/>
            <person name="Bohlmann J."/>
            <person name="van Vuuren H.J."/>
            <person name="Jones S.J."/>
            <person name="Pretorius I.S."/>
            <person name="Schmidt S.A."/>
            <person name="Borneman A.R."/>
        </authorList>
    </citation>
    <scope>NUCLEOTIDE SEQUENCE [LARGE SCALE GENOMIC DNA]</scope>
    <source>
        <strain evidence="3">cv. Chardonnay</strain>
        <tissue evidence="2">Leaf</tissue>
    </source>
</reference>
<dbReference type="PANTHER" id="PTHR46890">
    <property type="entry name" value="NON-LTR RETROLELEMENT REVERSE TRANSCRIPTASE-LIKE PROTEIN-RELATED"/>
    <property type="match status" value="1"/>
</dbReference>
<gene>
    <name evidence="2" type="primary">YTX2_466</name>
    <name evidence="2" type="ORF">CK203_098163</name>
</gene>
<evidence type="ECO:0000313" key="3">
    <source>
        <dbReference type="Proteomes" id="UP000288805"/>
    </source>
</evidence>
<proteinExistence type="predicted"/>
<dbReference type="AlphaFoldDB" id="A0A438C0T3"/>
<feature type="domain" description="Reverse transcriptase" evidence="1">
    <location>
        <begin position="231"/>
        <end position="332"/>
    </location>
</feature>
<evidence type="ECO:0000313" key="2">
    <source>
        <dbReference type="EMBL" id="RVW16841.1"/>
    </source>
</evidence>
<protein>
    <submittedName>
        <fullName evidence="2">Transposon TX1 uncharacterized 149 kDa protein</fullName>
    </submittedName>
</protein>
<dbReference type="PANTHER" id="PTHR46890:SF50">
    <property type="entry name" value="RNA-DIRECTED DNA POLYMERASE, EUKARYOTA, REVERSE TRANSCRIPTASE ZINC-BINDING DOMAIN PROTEIN-RELATED"/>
    <property type="match status" value="1"/>
</dbReference>
<dbReference type="EMBL" id="QGNW01002584">
    <property type="protein sequence ID" value="RVW16841.1"/>
    <property type="molecule type" value="Genomic_DNA"/>
</dbReference>
<comment type="caution">
    <text evidence="2">The sequence shown here is derived from an EMBL/GenBank/DDBJ whole genome shotgun (WGS) entry which is preliminary data.</text>
</comment>
<dbReference type="Pfam" id="PF00078">
    <property type="entry name" value="RVT_1"/>
    <property type="match status" value="1"/>
</dbReference>
<dbReference type="Proteomes" id="UP000288805">
    <property type="component" value="Unassembled WGS sequence"/>
</dbReference>
<dbReference type="InterPro" id="IPR052343">
    <property type="entry name" value="Retrotransposon-Effector_Assoc"/>
</dbReference>
<dbReference type="InterPro" id="IPR000477">
    <property type="entry name" value="RT_dom"/>
</dbReference>
<organism evidence="2 3">
    <name type="scientific">Vitis vinifera</name>
    <name type="common">Grape</name>
    <dbReference type="NCBI Taxonomy" id="29760"/>
    <lineage>
        <taxon>Eukaryota</taxon>
        <taxon>Viridiplantae</taxon>
        <taxon>Streptophyta</taxon>
        <taxon>Embryophyta</taxon>
        <taxon>Tracheophyta</taxon>
        <taxon>Spermatophyta</taxon>
        <taxon>Magnoliopsida</taxon>
        <taxon>eudicotyledons</taxon>
        <taxon>Gunneridae</taxon>
        <taxon>Pentapetalae</taxon>
        <taxon>rosids</taxon>
        <taxon>Vitales</taxon>
        <taxon>Vitaceae</taxon>
        <taxon>Viteae</taxon>
        <taxon>Vitis</taxon>
    </lineage>
</organism>
<accession>A0A438C0T3</accession>
<sequence length="334" mass="38813">MSSTMRRFSEVVDELDLNGQSMSRLGPFLVIEDWESHIRGVVQYTLPRPVSAHFPVMLDGGGVRRGLTSFHFENMWLKEEGFKELLKSWWQGFNFRGSHSFVLAEKLKALKFNLKTWNKEVFRKVGVNKTLTLEKVSFWDKQEKSRKLSMEEVEARKEAREDFKKWVLMEEVSWDEDATKLEVAFSEEEVFLALCKLNGDKAPRSNGFTITFWQYSWDFVKEEVLGDANDLRDYRSISMVGGLYKLLAKVQANRLKKVVSKVVSRAQNAFVEGRQILDDVLIANEAIDSMLKRNENGVLCKLDMEKAYNHISWNFLLTMMQNMGFGEKWAGWIS</sequence>
<evidence type="ECO:0000259" key="1">
    <source>
        <dbReference type="Pfam" id="PF00078"/>
    </source>
</evidence>